<dbReference type="InterPro" id="IPR016032">
    <property type="entry name" value="Sig_transdc_resp-reg_C-effctor"/>
</dbReference>
<dbReference type="PRINTS" id="PR00038">
    <property type="entry name" value="HTHLUXR"/>
</dbReference>
<dbReference type="SUPFAM" id="SSF52172">
    <property type="entry name" value="CheY-like"/>
    <property type="match status" value="1"/>
</dbReference>
<dbReference type="Pfam" id="PF00196">
    <property type="entry name" value="GerE"/>
    <property type="match status" value="1"/>
</dbReference>
<organism evidence="6 7">
    <name type="scientific">Spirosoma montaniterrae</name>
    <dbReference type="NCBI Taxonomy" id="1178516"/>
    <lineage>
        <taxon>Bacteria</taxon>
        <taxon>Pseudomonadati</taxon>
        <taxon>Bacteroidota</taxon>
        <taxon>Cytophagia</taxon>
        <taxon>Cytophagales</taxon>
        <taxon>Cytophagaceae</taxon>
        <taxon>Spirosoma</taxon>
    </lineage>
</organism>
<dbReference type="CDD" id="cd17535">
    <property type="entry name" value="REC_NarL-like"/>
    <property type="match status" value="1"/>
</dbReference>
<dbReference type="GO" id="GO:0003677">
    <property type="term" value="F:DNA binding"/>
    <property type="evidence" value="ECO:0007669"/>
    <property type="project" value="UniProtKB-KW"/>
</dbReference>
<keyword evidence="2" id="KW-0238">DNA-binding</keyword>
<evidence type="ECO:0000256" key="3">
    <source>
        <dbReference type="PROSITE-ProRule" id="PRU00169"/>
    </source>
</evidence>
<dbReference type="Gene3D" id="3.40.50.2300">
    <property type="match status" value="1"/>
</dbReference>
<evidence type="ECO:0000313" key="6">
    <source>
        <dbReference type="EMBL" id="AQG82319.1"/>
    </source>
</evidence>
<dbReference type="InterPro" id="IPR039420">
    <property type="entry name" value="WalR-like"/>
</dbReference>
<dbReference type="PROSITE" id="PS50110">
    <property type="entry name" value="RESPONSE_REGULATORY"/>
    <property type="match status" value="1"/>
</dbReference>
<dbReference type="InterPro" id="IPR001789">
    <property type="entry name" value="Sig_transdc_resp-reg_receiver"/>
</dbReference>
<dbReference type="OrthoDB" id="9797341at2"/>
<dbReference type="SMART" id="SM00421">
    <property type="entry name" value="HTH_LUXR"/>
    <property type="match status" value="1"/>
</dbReference>
<dbReference type="PROSITE" id="PS00622">
    <property type="entry name" value="HTH_LUXR_1"/>
    <property type="match status" value="1"/>
</dbReference>
<feature type="domain" description="HTH luxR-type" evidence="4">
    <location>
        <begin position="144"/>
        <end position="209"/>
    </location>
</feature>
<dbReference type="GO" id="GO:0000160">
    <property type="term" value="P:phosphorelay signal transduction system"/>
    <property type="evidence" value="ECO:0007669"/>
    <property type="project" value="InterPro"/>
</dbReference>
<dbReference type="KEGG" id="smon:AWR27_04860"/>
<evidence type="ECO:0000259" key="5">
    <source>
        <dbReference type="PROSITE" id="PS50110"/>
    </source>
</evidence>
<name>A0A1P9X3X9_9BACT</name>
<dbReference type="CDD" id="cd06170">
    <property type="entry name" value="LuxR_C_like"/>
    <property type="match status" value="1"/>
</dbReference>
<sequence length="209" mass="23521">MPIISVLIVEDNPDIQLLLRTIVSRDDEYVCVGVVATGTEALRRIPELLPDVVLMDIGLPDLSGIECVRKLKPLCPNVEFIMCTVYDEDEKVFESLEAGANSYILKKSKPELLLTAIREVHEGGSPMSSDIARKIVAKMQRSQPPRPDYHITPREAEVLTMLSKGLTYAEVADGLFISVKTLKKHIYNIYEKLRVDNKVEALNKFFGKY</sequence>
<proteinExistence type="predicted"/>
<keyword evidence="1 3" id="KW-0597">Phosphoprotein</keyword>
<dbReference type="AlphaFoldDB" id="A0A1P9X3X9"/>
<gene>
    <name evidence="6" type="ORF">AWR27_04860</name>
</gene>
<dbReference type="SUPFAM" id="SSF46894">
    <property type="entry name" value="C-terminal effector domain of the bipartite response regulators"/>
    <property type="match status" value="1"/>
</dbReference>
<dbReference type="InterPro" id="IPR000792">
    <property type="entry name" value="Tscrpt_reg_LuxR_C"/>
</dbReference>
<keyword evidence="7" id="KW-1185">Reference proteome</keyword>
<dbReference type="PANTHER" id="PTHR43214:SF43">
    <property type="entry name" value="TWO-COMPONENT RESPONSE REGULATOR"/>
    <property type="match status" value="1"/>
</dbReference>
<reference evidence="6 7" key="1">
    <citation type="submission" date="2016-01" db="EMBL/GenBank/DDBJ databases">
        <authorList>
            <person name="Oliw E.H."/>
        </authorList>
    </citation>
    <scope>NUCLEOTIDE SEQUENCE [LARGE SCALE GENOMIC DNA]</scope>
    <source>
        <strain evidence="6 7">DY10</strain>
    </source>
</reference>
<dbReference type="GO" id="GO:0006355">
    <property type="term" value="P:regulation of DNA-templated transcription"/>
    <property type="evidence" value="ECO:0007669"/>
    <property type="project" value="InterPro"/>
</dbReference>
<dbReference type="InterPro" id="IPR058245">
    <property type="entry name" value="NreC/VraR/RcsB-like_REC"/>
</dbReference>
<dbReference type="SMART" id="SM00448">
    <property type="entry name" value="REC"/>
    <property type="match status" value="1"/>
</dbReference>
<dbReference type="EMBL" id="CP014263">
    <property type="protein sequence ID" value="AQG82319.1"/>
    <property type="molecule type" value="Genomic_DNA"/>
</dbReference>
<feature type="modified residue" description="4-aspartylphosphate" evidence="3">
    <location>
        <position position="56"/>
    </location>
</feature>
<evidence type="ECO:0000313" key="7">
    <source>
        <dbReference type="Proteomes" id="UP000187941"/>
    </source>
</evidence>
<protein>
    <submittedName>
        <fullName evidence="6">LuxR family transcriptional regulator</fullName>
    </submittedName>
</protein>
<dbReference type="PANTHER" id="PTHR43214">
    <property type="entry name" value="TWO-COMPONENT RESPONSE REGULATOR"/>
    <property type="match status" value="1"/>
</dbReference>
<feature type="domain" description="Response regulatory" evidence="5">
    <location>
        <begin position="5"/>
        <end position="121"/>
    </location>
</feature>
<evidence type="ECO:0000259" key="4">
    <source>
        <dbReference type="PROSITE" id="PS50043"/>
    </source>
</evidence>
<evidence type="ECO:0000256" key="1">
    <source>
        <dbReference type="ARBA" id="ARBA00022553"/>
    </source>
</evidence>
<dbReference type="STRING" id="1178516.AWR27_04860"/>
<accession>A0A1P9X3X9</accession>
<dbReference type="InterPro" id="IPR011006">
    <property type="entry name" value="CheY-like_superfamily"/>
</dbReference>
<dbReference type="PROSITE" id="PS50043">
    <property type="entry name" value="HTH_LUXR_2"/>
    <property type="match status" value="1"/>
</dbReference>
<dbReference type="Pfam" id="PF00072">
    <property type="entry name" value="Response_reg"/>
    <property type="match status" value="1"/>
</dbReference>
<evidence type="ECO:0000256" key="2">
    <source>
        <dbReference type="ARBA" id="ARBA00023125"/>
    </source>
</evidence>
<dbReference type="Proteomes" id="UP000187941">
    <property type="component" value="Chromosome"/>
</dbReference>